<evidence type="ECO:0000313" key="3">
    <source>
        <dbReference type="Proteomes" id="UP001303115"/>
    </source>
</evidence>
<dbReference type="PANTHER" id="PTHR33112:SF12">
    <property type="entry name" value="HETEROKARYON INCOMPATIBILITY DOMAIN-CONTAINING PROTEIN"/>
    <property type="match status" value="1"/>
</dbReference>
<sequence>MPWQTAAELTPAANSTESFIRLGSVGSIEFLSNCPLCRCLFTLTPNPSSAAQVLHVLTDWTMNRLAGETPTVTDTTHWAQFRKCLIVFLDGEAPELEFSTRVHRGDALAMLDEEDDASHVLGGRVIAPDEIDVGMVEAWLSSCSRCHGEKCRPEWHSELRHIKLVDVATRQIVQAPEGRFEYTALSYVWGGGQQDSYQAGSELKGALPQTTEDAIDLTGRLGKRYLWVDSLCIDQTSAADKERQINLMCSIYQGAYLTIVAVSGTSATAGLPRMRAGTAAMQPQLFCRVDGKRLVGLMPTLSQQIWRSPWGSRAWTLQEALLSPRSLYVSDHQLYFECNGMQCCESLNDTQSAQSPEQGGWLASRVGDGCLRTPIDIASQRLERYGSKLTLYSYRRMTVQSDGLNAFSGILSFLGRMYPGGVSLRPPLEDLQWGLLWGAQGPSLRRPGFPSWSWAGWQGGLWPGYPRDFTKPHESPVHLHIQTADRGGCLVDVFRSSHPNTSPTDPILAASKAKPAARAVFNPAGHQQTELDHHLYIEAVVLRFSPDYSQPWGEHRPCIGTYGFFTFWLRQTRCFIKIMSTDEEVYVGLGREKQKYVLLAREWNDGFVYHHLLQLGPERDHVATRRTVLALIVPDESLGVLQGLNPTKEWVVLA</sequence>
<accession>A0AAN6SP36</accession>
<dbReference type="EMBL" id="MU854483">
    <property type="protein sequence ID" value="KAK4034348.1"/>
    <property type="molecule type" value="Genomic_DNA"/>
</dbReference>
<dbReference type="PANTHER" id="PTHR33112">
    <property type="entry name" value="DOMAIN PROTEIN, PUTATIVE-RELATED"/>
    <property type="match status" value="1"/>
</dbReference>
<protein>
    <submittedName>
        <fullName evidence="2">Heterokaryon incompatibility protein-domain-containing protein</fullName>
    </submittedName>
</protein>
<keyword evidence="3" id="KW-1185">Reference proteome</keyword>
<evidence type="ECO:0000259" key="1">
    <source>
        <dbReference type="Pfam" id="PF06985"/>
    </source>
</evidence>
<feature type="domain" description="Heterokaryon incompatibility" evidence="1">
    <location>
        <begin position="182"/>
        <end position="319"/>
    </location>
</feature>
<dbReference type="AlphaFoldDB" id="A0AAN6SP36"/>
<name>A0AAN6SP36_9PEZI</name>
<dbReference type="InterPro" id="IPR010730">
    <property type="entry name" value="HET"/>
</dbReference>
<gene>
    <name evidence="2" type="ORF">C8A01DRAFT_39173</name>
</gene>
<dbReference type="Proteomes" id="UP001303115">
    <property type="component" value="Unassembled WGS sequence"/>
</dbReference>
<evidence type="ECO:0000313" key="2">
    <source>
        <dbReference type="EMBL" id="KAK4034348.1"/>
    </source>
</evidence>
<reference evidence="3" key="1">
    <citation type="journal article" date="2023" name="Mol. Phylogenet. Evol.">
        <title>Genome-scale phylogeny and comparative genomics of the fungal order Sordariales.</title>
        <authorList>
            <person name="Hensen N."/>
            <person name="Bonometti L."/>
            <person name="Westerberg I."/>
            <person name="Brannstrom I.O."/>
            <person name="Guillou S."/>
            <person name="Cros-Aarteil S."/>
            <person name="Calhoun S."/>
            <person name="Haridas S."/>
            <person name="Kuo A."/>
            <person name="Mondo S."/>
            <person name="Pangilinan J."/>
            <person name="Riley R."/>
            <person name="LaButti K."/>
            <person name="Andreopoulos B."/>
            <person name="Lipzen A."/>
            <person name="Chen C."/>
            <person name="Yan M."/>
            <person name="Daum C."/>
            <person name="Ng V."/>
            <person name="Clum A."/>
            <person name="Steindorff A."/>
            <person name="Ohm R.A."/>
            <person name="Martin F."/>
            <person name="Silar P."/>
            <person name="Natvig D.O."/>
            <person name="Lalanne C."/>
            <person name="Gautier V."/>
            <person name="Ament-Velasquez S.L."/>
            <person name="Kruys A."/>
            <person name="Hutchinson M.I."/>
            <person name="Powell A.J."/>
            <person name="Barry K."/>
            <person name="Miller A.N."/>
            <person name="Grigoriev I.V."/>
            <person name="Debuchy R."/>
            <person name="Gladieux P."/>
            <person name="Hiltunen Thoren M."/>
            <person name="Johannesson H."/>
        </authorList>
    </citation>
    <scope>NUCLEOTIDE SEQUENCE [LARGE SCALE GENOMIC DNA]</scope>
    <source>
        <strain evidence="3">CBS 284.82</strain>
    </source>
</reference>
<organism evidence="2 3">
    <name type="scientific">Parachaetomium inaequale</name>
    <dbReference type="NCBI Taxonomy" id="2588326"/>
    <lineage>
        <taxon>Eukaryota</taxon>
        <taxon>Fungi</taxon>
        <taxon>Dikarya</taxon>
        <taxon>Ascomycota</taxon>
        <taxon>Pezizomycotina</taxon>
        <taxon>Sordariomycetes</taxon>
        <taxon>Sordariomycetidae</taxon>
        <taxon>Sordariales</taxon>
        <taxon>Chaetomiaceae</taxon>
        <taxon>Parachaetomium</taxon>
    </lineage>
</organism>
<comment type="caution">
    <text evidence="2">The sequence shown here is derived from an EMBL/GenBank/DDBJ whole genome shotgun (WGS) entry which is preliminary data.</text>
</comment>
<proteinExistence type="predicted"/>
<dbReference type="Pfam" id="PF06985">
    <property type="entry name" value="HET"/>
    <property type="match status" value="1"/>
</dbReference>